<dbReference type="EMBL" id="FOBB01000001">
    <property type="protein sequence ID" value="SEK81325.1"/>
    <property type="molecule type" value="Genomic_DNA"/>
</dbReference>
<organism evidence="1 2">
    <name type="scientific">Chitinophaga rupis</name>
    <dbReference type="NCBI Taxonomy" id="573321"/>
    <lineage>
        <taxon>Bacteria</taxon>
        <taxon>Pseudomonadati</taxon>
        <taxon>Bacteroidota</taxon>
        <taxon>Chitinophagia</taxon>
        <taxon>Chitinophagales</taxon>
        <taxon>Chitinophagaceae</taxon>
        <taxon>Chitinophaga</taxon>
    </lineage>
</organism>
<dbReference type="AlphaFoldDB" id="A0A1H7K5Z1"/>
<name>A0A1H7K5Z1_9BACT</name>
<keyword evidence="2" id="KW-1185">Reference proteome</keyword>
<evidence type="ECO:0000313" key="1">
    <source>
        <dbReference type="EMBL" id="SEK81325.1"/>
    </source>
</evidence>
<sequence length="34" mass="4083">MVEHMEYRARHKNSQSLYMEEGTIKTLPNLSKFL</sequence>
<proteinExistence type="predicted"/>
<gene>
    <name evidence="1" type="ORF">SAMN04488505_101935</name>
</gene>
<reference evidence="1 2" key="1">
    <citation type="submission" date="2016-10" db="EMBL/GenBank/DDBJ databases">
        <authorList>
            <person name="de Groot N.N."/>
        </authorList>
    </citation>
    <scope>NUCLEOTIDE SEQUENCE [LARGE SCALE GENOMIC DNA]</scope>
    <source>
        <strain evidence="1 2">DSM 21039</strain>
    </source>
</reference>
<dbReference type="Proteomes" id="UP000198984">
    <property type="component" value="Unassembled WGS sequence"/>
</dbReference>
<accession>A0A1H7K5Z1</accession>
<evidence type="ECO:0000313" key="2">
    <source>
        <dbReference type="Proteomes" id="UP000198984"/>
    </source>
</evidence>
<protein>
    <submittedName>
        <fullName evidence="1">Uncharacterized protein</fullName>
    </submittedName>
</protein>